<dbReference type="InterPro" id="IPR035979">
    <property type="entry name" value="RBD_domain_sf"/>
</dbReference>
<reference evidence="2" key="1">
    <citation type="journal article" date="2012" name="MBio">
        <title>Comparative genome analysis of Trichophyton rubrum and related dermatophytes reveals candidate genes involved in infection.</title>
        <authorList>
            <person name="Martinez D.A."/>
            <person name="Oliver B.G."/>
            <person name="Graeser Y."/>
            <person name="Goldberg J.M."/>
            <person name="Li W."/>
            <person name="Martinez-Rossi N.M."/>
            <person name="Monod M."/>
            <person name="Shelest E."/>
            <person name="Barton R.C."/>
            <person name="Birch E."/>
            <person name="Brakhage A.A."/>
            <person name="Chen Z."/>
            <person name="Gurr S.J."/>
            <person name="Heiman D."/>
            <person name="Heitman J."/>
            <person name="Kosti I."/>
            <person name="Rossi A."/>
            <person name="Saif S."/>
            <person name="Samalova M."/>
            <person name="Saunders C.W."/>
            <person name="Shea T."/>
            <person name="Summerbell R.C."/>
            <person name="Xu J."/>
            <person name="Young S."/>
            <person name="Zeng Q."/>
            <person name="Birren B.W."/>
            <person name="Cuomo C.A."/>
            <person name="White T.C."/>
        </authorList>
    </citation>
    <scope>NUCLEOTIDE SEQUENCE [LARGE SCALE GENOMIC DNA]</scope>
    <source>
        <strain evidence="2">ATCC MYA-4605 / CBS 113480</strain>
    </source>
</reference>
<sequence>MWKPSLFDGLEGEVTAARADETSPYLLDDLDAFESCLSSMGSMASTKENPATPLTPVTIKSSFDLNETLVEGVGSVNDLIHHCGRGKSLIVTDSEDDEFFTSSSSPPTPAKVQPWDGYISWTDTLANNDYGKFEGRLSSGWQSPNQDFLAHGLVYTPRFDDKDAYRTVFLTHLPLDVDMKTLLSAIRGGPVYSAHIMNMEAFAGYHMGVVTFVQGKDAAAYVNFAANHGVYFNDSRVDVRLSKTPTYPVSKAMQQNISDQLYSRCLVVRGDQDPKRYSYIARHLKAKMPVDFSMGDRMTENSAETEINIRFSSIRAADNGYQILRAFLRDCIVNFTQDPCAQPLPGAREKELEGVPTMELVGKFALNIKTSFMTNEIGNY</sequence>
<name>C5FS07_ARTOC</name>
<dbReference type="AlphaFoldDB" id="C5FS07"/>
<gene>
    <name evidence="1" type="ORF">MCYG_05479</name>
</gene>
<proteinExistence type="predicted"/>
<dbReference type="GeneID" id="9224616"/>
<dbReference type="SUPFAM" id="SSF54928">
    <property type="entry name" value="RNA-binding domain, RBD"/>
    <property type="match status" value="1"/>
</dbReference>
<dbReference type="CDD" id="cd12261">
    <property type="entry name" value="RRM1_3_MRN1"/>
    <property type="match status" value="1"/>
</dbReference>
<protein>
    <recommendedName>
        <fullName evidence="3">RRM domain-containing protein</fullName>
    </recommendedName>
</protein>
<accession>C5FS07</accession>
<dbReference type="OMA" id="GDRMTEN"/>
<evidence type="ECO:0000313" key="2">
    <source>
        <dbReference type="Proteomes" id="UP000002035"/>
    </source>
</evidence>
<dbReference type="HOGENOM" id="CLU_065013_0_0_1"/>
<keyword evidence="2" id="KW-1185">Reference proteome</keyword>
<dbReference type="eggNOG" id="ENOG502ST9Y">
    <property type="taxonomic scope" value="Eukaryota"/>
</dbReference>
<dbReference type="EMBL" id="DS995705">
    <property type="protein sequence ID" value="EEQ32660.1"/>
    <property type="molecule type" value="Genomic_DNA"/>
</dbReference>
<organism evidence="1 2">
    <name type="scientific">Arthroderma otae (strain ATCC MYA-4605 / CBS 113480)</name>
    <name type="common">Microsporum canis</name>
    <dbReference type="NCBI Taxonomy" id="554155"/>
    <lineage>
        <taxon>Eukaryota</taxon>
        <taxon>Fungi</taxon>
        <taxon>Dikarya</taxon>
        <taxon>Ascomycota</taxon>
        <taxon>Pezizomycotina</taxon>
        <taxon>Eurotiomycetes</taxon>
        <taxon>Eurotiomycetidae</taxon>
        <taxon>Onygenales</taxon>
        <taxon>Arthrodermataceae</taxon>
        <taxon>Microsporum</taxon>
    </lineage>
</organism>
<dbReference type="RefSeq" id="XP_002845610.1">
    <property type="nucleotide sequence ID" value="XM_002845564.1"/>
</dbReference>
<dbReference type="GO" id="GO:0003676">
    <property type="term" value="F:nucleic acid binding"/>
    <property type="evidence" value="ECO:0007669"/>
    <property type="project" value="InterPro"/>
</dbReference>
<dbReference type="Proteomes" id="UP000002035">
    <property type="component" value="Unassembled WGS sequence"/>
</dbReference>
<evidence type="ECO:0008006" key="3">
    <source>
        <dbReference type="Google" id="ProtNLM"/>
    </source>
</evidence>
<evidence type="ECO:0000313" key="1">
    <source>
        <dbReference type="EMBL" id="EEQ32660.1"/>
    </source>
</evidence>
<dbReference type="STRING" id="554155.C5FS07"/>
<dbReference type="VEuPathDB" id="FungiDB:MCYG_05479"/>
<dbReference type="OrthoDB" id="5244622at2759"/>